<organism evidence="2 3">
    <name type="scientific">Candidatus Scatosoma pullistercoris</name>
    <dbReference type="NCBI Taxonomy" id="2840934"/>
    <lineage>
        <taxon>Bacteria</taxon>
        <taxon>Bacillati</taxon>
        <taxon>Bacillota</taxon>
        <taxon>Clostridia</taxon>
        <taxon>Candidatus Scatosoma</taxon>
    </lineage>
</organism>
<dbReference type="Gene3D" id="2.40.100.20">
    <property type="match status" value="1"/>
</dbReference>
<name>A0A9D1SFX1_9FIRM</name>
<dbReference type="InterPro" id="IPR029000">
    <property type="entry name" value="Cyclophilin-like_dom_sf"/>
</dbReference>
<dbReference type="Proteomes" id="UP000824081">
    <property type="component" value="Unassembled WGS sequence"/>
</dbReference>
<protein>
    <recommendedName>
        <fullName evidence="1">Cyclophilin-like domain-containing protein</fullName>
    </recommendedName>
</protein>
<evidence type="ECO:0000313" key="2">
    <source>
        <dbReference type="EMBL" id="HIU58565.1"/>
    </source>
</evidence>
<accession>A0A9D1SFX1</accession>
<feature type="domain" description="Cyclophilin-like" evidence="1">
    <location>
        <begin position="6"/>
        <end position="110"/>
    </location>
</feature>
<gene>
    <name evidence="2" type="ORF">IAC57_00540</name>
</gene>
<evidence type="ECO:0000313" key="3">
    <source>
        <dbReference type="Proteomes" id="UP000824081"/>
    </source>
</evidence>
<proteinExistence type="predicted"/>
<reference evidence="2" key="2">
    <citation type="journal article" date="2021" name="PeerJ">
        <title>Extensive microbial diversity within the chicken gut microbiome revealed by metagenomics and culture.</title>
        <authorList>
            <person name="Gilroy R."/>
            <person name="Ravi A."/>
            <person name="Getino M."/>
            <person name="Pursley I."/>
            <person name="Horton D.L."/>
            <person name="Alikhan N.F."/>
            <person name="Baker D."/>
            <person name="Gharbi K."/>
            <person name="Hall N."/>
            <person name="Watson M."/>
            <person name="Adriaenssens E.M."/>
            <person name="Foster-Nyarko E."/>
            <person name="Jarju S."/>
            <person name="Secka A."/>
            <person name="Antonio M."/>
            <person name="Oren A."/>
            <person name="Chaudhuri R.R."/>
            <person name="La Ragione R."/>
            <person name="Hildebrand F."/>
            <person name="Pallen M.J."/>
        </authorList>
    </citation>
    <scope>NUCLEOTIDE SEQUENCE</scope>
    <source>
        <strain evidence="2">11687</strain>
    </source>
</reference>
<comment type="caution">
    <text evidence="2">The sequence shown here is derived from an EMBL/GenBank/DDBJ whole genome shotgun (WGS) entry which is preliminary data.</text>
</comment>
<evidence type="ECO:0000259" key="1">
    <source>
        <dbReference type="Pfam" id="PF18050"/>
    </source>
</evidence>
<reference evidence="2" key="1">
    <citation type="submission" date="2020-10" db="EMBL/GenBank/DDBJ databases">
        <authorList>
            <person name="Gilroy R."/>
        </authorList>
    </citation>
    <scope>NUCLEOTIDE SEQUENCE</scope>
    <source>
        <strain evidence="2">11687</strain>
    </source>
</reference>
<sequence>MKVEIGIGDKIFSATLADNETARAFMALLPVTMTMNELNGNEKYKYLDVALPTDAYRPGRIEAGDLMLYGDSCLVLFYESFSTSYSYTRIGKIGNAAGLAEAAGDSAVSVSFVSADEKTAI</sequence>
<dbReference type="Pfam" id="PF18050">
    <property type="entry name" value="Cyclophil_like2"/>
    <property type="match status" value="1"/>
</dbReference>
<dbReference type="SUPFAM" id="SSF50891">
    <property type="entry name" value="Cyclophilin-like"/>
    <property type="match status" value="1"/>
</dbReference>
<dbReference type="EMBL" id="DVMZ01000014">
    <property type="protein sequence ID" value="HIU58565.1"/>
    <property type="molecule type" value="Genomic_DNA"/>
</dbReference>
<dbReference type="InterPro" id="IPR041183">
    <property type="entry name" value="Cyclophilin-like"/>
</dbReference>
<dbReference type="AlphaFoldDB" id="A0A9D1SFX1"/>